<keyword evidence="6 9" id="KW-0812">Transmembrane</keyword>
<dbReference type="EMBL" id="JBIHSE010000001">
    <property type="protein sequence ID" value="MFH0271687.1"/>
    <property type="molecule type" value="Genomic_DNA"/>
</dbReference>
<dbReference type="InterPro" id="IPR010129">
    <property type="entry name" value="T1SS_HlyD"/>
</dbReference>
<dbReference type="RefSeq" id="WP_039975270.1">
    <property type="nucleotide sequence ID" value="NZ_CAJFAE010000001.1"/>
</dbReference>
<gene>
    <name evidence="13" type="ORF">ACGRHZ_10085</name>
</gene>
<organism evidence="13 14">
    <name type="scientific">Vibrio jasicida</name>
    <dbReference type="NCBI Taxonomy" id="766224"/>
    <lineage>
        <taxon>Bacteria</taxon>
        <taxon>Pseudomonadati</taxon>
        <taxon>Pseudomonadota</taxon>
        <taxon>Gammaproteobacteria</taxon>
        <taxon>Vibrionales</taxon>
        <taxon>Vibrionaceae</taxon>
        <taxon>Vibrio</taxon>
    </lineage>
</organism>
<evidence type="ECO:0000259" key="11">
    <source>
        <dbReference type="Pfam" id="PF25994"/>
    </source>
</evidence>
<evidence type="ECO:0000256" key="2">
    <source>
        <dbReference type="ARBA" id="ARBA00009477"/>
    </source>
</evidence>
<feature type="transmembrane region" description="Helical" evidence="9">
    <location>
        <begin position="21"/>
        <end position="45"/>
    </location>
</feature>
<evidence type="ECO:0000256" key="4">
    <source>
        <dbReference type="ARBA" id="ARBA00022475"/>
    </source>
</evidence>
<keyword evidence="4 9" id="KW-1003">Cell membrane</keyword>
<keyword evidence="10" id="KW-0175">Coiled coil</keyword>
<dbReference type="InterPro" id="IPR050739">
    <property type="entry name" value="MFP"/>
</dbReference>
<keyword evidence="7 9" id="KW-1133">Transmembrane helix</keyword>
<dbReference type="NCBIfam" id="TIGR01843">
    <property type="entry name" value="type_I_hlyD"/>
    <property type="match status" value="1"/>
</dbReference>
<evidence type="ECO:0000256" key="8">
    <source>
        <dbReference type="ARBA" id="ARBA00023136"/>
    </source>
</evidence>
<evidence type="ECO:0000313" key="13">
    <source>
        <dbReference type="EMBL" id="MFH0271687.1"/>
    </source>
</evidence>
<dbReference type="Proteomes" id="UP001607221">
    <property type="component" value="Unassembled WGS sequence"/>
</dbReference>
<reference evidence="13 14" key="1">
    <citation type="submission" date="2024-10" db="EMBL/GenBank/DDBJ databases">
        <authorList>
            <person name="Yibar A."/>
            <person name="Saticioglu I.B."/>
            <person name="Duman M."/>
            <person name="Ajmi N."/>
            <person name="Gurler F."/>
            <person name="Ay H."/>
            <person name="Onuk E."/>
            <person name="Guler S."/>
            <person name="Romalde J.L."/>
        </authorList>
    </citation>
    <scope>NUCLEOTIDE SEQUENCE [LARGE SCALE GENOMIC DNA]</scope>
    <source>
        <strain evidence="13 14">1-TCBS-A</strain>
    </source>
</reference>
<evidence type="ECO:0000256" key="3">
    <source>
        <dbReference type="ARBA" id="ARBA00022448"/>
    </source>
</evidence>
<evidence type="ECO:0000256" key="6">
    <source>
        <dbReference type="ARBA" id="ARBA00022692"/>
    </source>
</evidence>
<dbReference type="InterPro" id="IPR058781">
    <property type="entry name" value="HH_AprE-like"/>
</dbReference>
<name>A0ABW7J6K0_9VIBR</name>
<dbReference type="InterPro" id="IPR058982">
    <property type="entry name" value="Beta-barrel_AprE"/>
</dbReference>
<evidence type="ECO:0000259" key="12">
    <source>
        <dbReference type="Pfam" id="PF26002"/>
    </source>
</evidence>
<keyword evidence="3 9" id="KW-0813">Transport</keyword>
<evidence type="ECO:0000256" key="7">
    <source>
        <dbReference type="ARBA" id="ARBA00022989"/>
    </source>
</evidence>
<dbReference type="PRINTS" id="PR01490">
    <property type="entry name" value="RTXTOXIND"/>
</dbReference>
<comment type="caution">
    <text evidence="13">The sequence shown here is derived from an EMBL/GenBank/DDBJ whole genome shotgun (WGS) entry which is preliminary data.</text>
</comment>
<feature type="coiled-coil region" evidence="10">
    <location>
        <begin position="213"/>
        <end position="258"/>
    </location>
</feature>
<keyword evidence="5 9" id="KW-0997">Cell inner membrane</keyword>
<dbReference type="Pfam" id="PF26002">
    <property type="entry name" value="Beta-barrel_AprE"/>
    <property type="match status" value="1"/>
</dbReference>
<dbReference type="Gene3D" id="2.40.50.100">
    <property type="match status" value="1"/>
</dbReference>
<dbReference type="PANTHER" id="PTHR30386">
    <property type="entry name" value="MEMBRANE FUSION SUBUNIT OF EMRAB-TOLC MULTIDRUG EFFLUX PUMP"/>
    <property type="match status" value="1"/>
</dbReference>
<protein>
    <recommendedName>
        <fullName evidence="9">Membrane fusion protein (MFP) family protein</fullName>
    </recommendedName>
</protein>
<dbReference type="PANTHER" id="PTHR30386:SF26">
    <property type="entry name" value="TRANSPORT PROTEIN COMB"/>
    <property type="match status" value="1"/>
</dbReference>
<keyword evidence="14" id="KW-1185">Reference proteome</keyword>
<sequence length="437" mass="48335">MAKKSIETGKRYGELVESQNTARTLALATWSVALCVIAFVTWSVVTQVDEIAKAKGAVIPEGEKQVLQSAIGGKLKQILVKEGQLVEKGQPLVEFDATFQRTALEELKSQQVTLLASIERMNALLDNREPNFGEFEIDFPEIVSQQKAQLNAQKGLYYQKRIVLEKDSEQIAEQLRVVEKSLPSYDKELSATKQELNILEKGYKAGNISRLRVLEMRQKLASIEQKIEEARGKKSVLIKQADSNEQKIEQLLAEAKAKVSDDRSKAVSDLSALNARVRSSQAKLTNTMLVSPLQGLVQSLPSTQNGGVIQPGGTVVEIVPVGGKADFKARLSPRDIGFVNVGQPTRIKIDAFDYSRFGALKGEVESISPTTSQSERGEIYYEVVVSVETPYFRDNPESFSILPGMTGEVDITTGEKSVFQYLWKPIYTNISVAFGER</sequence>
<evidence type="ECO:0000256" key="9">
    <source>
        <dbReference type="RuleBase" id="RU365093"/>
    </source>
</evidence>
<evidence type="ECO:0000313" key="14">
    <source>
        <dbReference type="Proteomes" id="UP001607221"/>
    </source>
</evidence>
<comment type="subcellular location">
    <subcellularLocation>
        <location evidence="1 9">Cell inner membrane</location>
        <topology evidence="1 9">Single-pass membrane protein</topology>
    </subcellularLocation>
</comment>
<proteinExistence type="inferred from homology"/>
<feature type="domain" description="AprE-like beta-barrel" evidence="12">
    <location>
        <begin position="328"/>
        <end position="414"/>
    </location>
</feature>
<accession>A0ABW7J6K0</accession>
<keyword evidence="8 9" id="KW-0472">Membrane</keyword>
<dbReference type="Gene3D" id="2.40.30.170">
    <property type="match status" value="1"/>
</dbReference>
<dbReference type="SUPFAM" id="SSF56954">
    <property type="entry name" value="Outer membrane efflux proteins (OEP)"/>
    <property type="match status" value="1"/>
</dbReference>
<evidence type="ECO:0000256" key="10">
    <source>
        <dbReference type="SAM" id="Coils"/>
    </source>
</evidence>
<dbReference type="Pfam" id="PF25994">
    <property type="entry name" value="HH_AprE"/>
    <property type="match status" value="1"/>
</dbReference>
<evidence type="ECO:0000256" key="5">
    <source>
        <dbReference type="ARBA" id="ARBA00022519"/>
    </source>
</evidence>
<comment type="similarity">
    <text evidence="2 9">Belongs to the membrane fusion protein (MFP) (TC 8.A.1) family.</text>
</comment>
<dbReference type="SUPFAM" id="SSF111369">
    <property type="entry name" value="HlyD-like secretion proteins"/>
    <property type="match status" value="1"/>
</dbReference>
<evidence type="ECO:0000256" key="1">
    <source>
        <dbReference type="ARBA" id="ARBA00004377"/>
    </source>
</evidence>
<feature type="domain" description="AprE-like long alpha-helical hairpin" evidence="11">
    <location>
        <begin position="101"/>
        <end position="281"/>
    </location>
</feature>